<sequence>MFFKLCAFVFCLFLVIDPAFADQNKFVFSGAITSQIRKNVEPHLDAFPTHECDFSIVPLCEIRTSVGRLEISYTESSTSFQIALKPYFQAVPYHKPIPYSDLQNGVVLTQPEWTEEKSDRTLFKKYKILKLHLSIGSVE</sequence>
<reference evidence="2" key="1">
    <citation type="submission" date="2022-12" db="EMBL/GenBank/DDBJ databases">
        <title>Bacterial isolates from different developmental stages of Nematostella vectensis.</title>
        <authorList>
            <person name="Fraune S."/>
        </authorList>
    </citation>
    <scope>NUCLEOTIDE SEQUENCE</scope>
    <source>
        <strain evidence="2">G21630-S1</strain>
    </source>
</reference>
<gene>
    <name evidence="2" type="ORF">O4H49_20285</name>
</gene>
<dbReference type="Proteomes" id="UP001069802">
    <property type="component" value="Unassembled WGS sequence"/>
</dbReference>
<keyword evidence="3" id="KW-1185">Reference proteome</keyword>
<protein>
    <submittedName>
        <fullName evidence="2">Uncharacterized protein</fullName>
    </submittedName>
</protein>
<proteinExistence type="predicted"/>
<name>A0ABT4LPS9_9PROT</name>
<dbReference type="RefSeq" id="WP_269425253.1">
    <property type="nucleotide sequence ID" value="NZ_JAPWGY010000020.1"/>
</dbReference>
<evidence type="ECO:0000313" key="3">
    <source>
        <dbReference type="Proteomes" id="UP001069802"/>
    </source>
</evidence>
<organism evidence="2 3">
    <name type="scientific">Kiloniella laminariae</name>
    <dbReference type="NCBI Taxonomy" id="454162"/>
    <lineage>
        <taxon>Bacteria</taxon>
        <taxon>Pseudomonadati</taxon>
        <taxon>Pseudomonadota</taxon>
        <taxon>Alphaproteobacteria</taxon>
        <taxon>Rhodospirillales</taxon>
        <taxon>Kiloniellaceae</taxon>
        <taxon>Kiloniella</taxon>
    </lineage>
</organism>
<evidence type="ECO:0000256" key="1">
    <source>
        <dbReference type="SAM" id="SignalP"/>
    </source>
</evidence>
<feature type="chain" id="PRO_5045213826" evidence="1">
    <location>
        <begin position="22"/>
        <end position="139"/>
    </location>
</feature>
<accession>A0ABT4LPS9</accession>
<keyword evidence="1" id="KW-0732">Signal</keyword>
<feature type="signal peptide" evidence="1">
    <location>
        <begin position="1"/>
        <end position="21"/>
    </location>
</feature>
<comment type="caution">
    <text evidence="2">The sequence shown here is derived from an EMBL/GenBank/DDBJ whole genome shotgun (WGS) entry which is preliminary data.</text>
</comment>
<dbReference type="EMBL" id="JAPWGY010000020">
    <property type="protein sequence ID" value="MCZ4283134.1"/>
    <property type="molecule type" value="Genomic_DNA"/>
</dbReference>
<evidence type="ECO:0000313" key="2">
    <source>
        <dbReference type="EMBL" id="MCZ4283134.1"/>
    </source>
</evidence>